<protein>
    <submittedName>
        <fullName evidence="2">Uncharacterized protein</fullName>
    </submittedName>
</protein>
<keyword evidence="3" id="KW-1185">Reference proteome</keyword>
<keyword evidence="1" id="KW-0472">Membrane</keyword>
<evidence type="ECO:0000256" key="1">
    <source>
        <dbReference type="SAM" id="Phobius"/>
    </source>
</evidence>
<proteinExistence type="predicted"/>
<evidence type="ECO:0000313" key="3">
    <source>
        <dbReference type="Proteomes" id="UP001059380"/>
    </source>
</evidence>
<keyword evidence="1" id="KW-0812">Transmembrane</keyword>
<dbReference type="Proteomes" id="UP001059380">
    <property type="component" value="Chromosome"/>
</dbReference>
<accession>A0A9J7BND0</accession>
<dbReference type="RefSeq" id="WP_260791864.1">
    <property type="nucleotide sequence ID" value="NZ_CP093313.1"/>
</dbReference>
<name>A0A9J7BND0_9BACT</name>
<gene>
    <name evidence="2" type="ORF">MOP44_19155</name>
</gene>
<feature type="transmembrane region" description="Helical" evidence="1">
    <location>
        <begin position="49"/>
        <end position="69"/>
    </location>
</feature>
<organism evidence="2 3">
    <name type="scientific">Occallatibacter riparius</name>
    <dbReference type="NCBI Taxonomy" id="1002689"/>
    <lineage>
        <taxon>Bacteria</taxon>
        <taxon>Pseudomonadati</taxon>
        <taxon>Acidobacteriota</taxon>
        <taxon>Terriglobia</taxon>
        <taxon>Terriglobales</taxon>
        <taxon>Acidobacteriaceae</taxon>
        <taxon>Occallatibacter</taxon>
    </lineage>
</organism>
<feature type="transmembrane region" description="Helical" evidence="1">
    <location>
        <begin position="7"/>
        <end position="29"/>
    </location>
</feature>
<dbReference type="KEGG" id="orp:MOP44_19155"/>
<dbReference type="AlphaFoldDB" id="A0A9J7BND0"/>
<evidence type="ECO:0000313" key="2">
    <source>
        <dbReference type="EMBL" id="UWZ82677.1"/>
    </source>
</evidence>
<dbReference type="EMBL" id="CP093313">
    <property type="protein sequence ID" value="UWZ82677.1"/>
    <property type="molecule type" value="Genomic_DNA"/>
</dbReference>
<sequence>MKRRATIVGVATLLSAASFALVLGLWWLVSYLILNYIPQLMHTRAQAHFAVLSIAIVIVAALGAGLTTLTNRVAERPRKAHHWHMRPRFHH</sequence>
<keyword evidence="1" id="KW-1133">Transmembrane helix</keyword>
<reference evidence="2" key="1">
    <citation type="submission" date="2021-04" db="EMBL/GenBank/DDBJ databases">
        <title>Phylogenetic analysis of Acidobacteriaceae.</title>
        <authorList>
            <person name="Qiu L."/>
            <person name="Zhang Q."/>
        </authorList>
    </citation>
    <scope>NUCLEOTIDE SEQUENCE</scope>
    <source>
        <strain evidence="2">DSM 25168</strain>
    </source>
</reference>